<feature type="domain" description="C2H2-type" evidence="18">
    <location>
        <begin position="189"/>
        <end position="217"/>
    </location>
</feature>
<dbReference type="PANTHER" id="PTHR24409">
    <property type="entry name" value="ZINC FINGER PROTEIN 142"/>
    <property type="match status" value="1"/>
</dbReference>
<feature type="domain" description="C2H2-type" evidence="18">
    <location>
        <begin position="37"/>
        <end position="64"/>
    </location>
</feature>
<evidence type="ECO:0000256" key="1">
    <source>
        <dbReference type="ARBA" id="ARBA00003767"/>
    </source>
</evidence>
<evidence type="ECO:0000256" key="7">
    <source>
        <dbReference type="ARBA" id="ARBA00022737"/>
    </source>
</evidence>
<feature type="domain" description="C2H2-type" evidence="18">
    <location>
        <begin position="273"/>
        <end position="300"/>
    </location>
</feature>
<keyword evidence="13" id="KW-0804">Transcription</keyword>
<dbReference type="AlphaFoldDB" id="A0AAN8XAI3"/>
<organism evidence="19 20">
    <name type="scientific">Halocaridina rubra</name>
    <name type="common">Hawaiian red shrimp</name>
    <dbReference type="NCBI Taxonomy" id="373956"/>
    <lineage>
        <taxon>Eukaryota</taxon>
        <taxon>Metazoa</taxon>
        <taxon>Ecdysozoa</taxon>
        <taxon>Arthropoda</taxon>
        <taxon>Crustacea</taxon>
        <taxon>Multicrustacea</taxon>
        <taxon>Malacostraca</taxon>
        <taxon>Eumalacostraca</taxon>
        <taxon>Eucarida</taxon>
        <taxon>Decapoda</taxon>
        <taxon>Pleocyemata</taxon>
        <taxon>Caridea</taxon>
        <taxon>Atyoidea</taxon>
        <taxon>Atyidae</taxon>
        <taxon>Halocaridina</taxon>
    </lineage>
</organism>
<keyword evidence="8 17" id="KW-0863">Zinc-finger</keyword>
<evidence type="ECO:0000256" key="3">
    <source>
        <dbReference type="ARBA" id="ARBA00006991"/>
    </source>
</evidence>
<dbReference type="Proteomes" id="UP001381693">
    <property type="component" value="Unassembled WGS sequence"/>
</dbReference>
<evidence type="ECO:0000256" key="4">
    <source>
        <dbReference type="ARBA" id="ARBA00022492"/>
    </source>
</evidence>
<dbReference type="Gene3D" id="3.30.160.60">
    <property type="entry name" value="Classic Zinc Finger"/>
    <property type="match status" value="9"/>
</dbReference>
<keyword evidence="11" id="KW-0805">Transcription regulation</keyword>
<evidence type="ECO:0000256" key="6">
    <source>
        <dbReference type="ARBA" id="ARBA00022723"/>
    </source>
</evidence>
<dbReference type="GO" id="GO:0005634">
    <property type="term" value="C:nucleus"/>
    <property type="evidence" value="ECO:0007669"/>
    <property type="project" value="UniProtKB-SubCell"/>
</dbReference>
<accession>A0AAN8XAI3</accession>
<dbReference type="GO" id="GO:0000977">
    <property type="term" value="F:RNA polymerase II transcription regulatory region sequence-specific DNA binding"/>
    <property type="evidence" value="ECO:0007669"/>
    <property type="project" value="TreeGrafter"/>
</dbReference>
<keyword evidence="4" id="KW-0302">Gap protein</keyword>
<evidence type="ECO:0000256" key="13">
    <source>
        <dbReference type="ARBA" id="ARBA00023163"/>
    </source>
</evidence>
<dbReference type="PANTHER" id="PTHR24409:SF295">
    <property type="entry name" value="AZ2-RELATED"/>
    <property type="match status" value="1"/>
</dbReference>
<feature type="non-terminal residue" evidence="19">
    <location>
        <position position="616"/>
    </location>
</feature>
<keyword evidence="6" id="KW-0479">Metal-binding</keyword>
<feature type="domain" description="C2H2-type" evidence="18">
    <location>
        <begin position="163"/>
        <end position="190"/>
    </location>
</feature>
<feature type="domain" description="C2H2-type" evidence="18">
    <location>
        <begin position="481"/>
        <end position="503"/>
    </location>
</feature>
<dbReference type="SUPFAM" id="SSF57667">
    <property type="entry name" value="beta-beta-alpha zinc fingers"/>
    <property type="match status" value="7"/>
</dbReference>
<evidence type="ECO:0000256" key="11">
    <source>
        <dbReference type="ARBA" id="ARBA00023015"/>
    </source>
</evidence>
<comment type="subcellular location">
    <subcellularLocation>
        <location evidence="2">Nucleus</location>
    </subcellularLocation>
</comment>
<dbReference type="FunFam" id="3.30.160.60:FF:001792">
    <property type="entry name" value="Zinc finger and BTB domain-containing 40"/>
    <property type="match status" value="1"/>
</dbReference>
<evidence type="ECO:0000256" key="12">
    <source>
        <dbReference type="ARBA" id="ARBA00023125"/>
    </source>
</evidence>
<evidence type="ECO:0000256" key="15">
    <source>
        <dbReference type="ARBA" id="ARBA00023843"/>
    </source>
</evidence>
<evidence type="ECO:0000313" key="20">
    <source>
        <dbReference type="Proteomes" id="UP001381693"/>
    </source>
</evidence>
<evidence type="ECO:0000256" key="8">
    <source>
        <dbReference type="ARBA" id="ARBA00022771"/>
    </source>
</evidence>
<feature type="domain" description="C2H2-type" evidence="18">
    <location>
        <begin position="454"/>
        <end position="481"/>
    </location>
</feature>
<dbReference type="FunFam" id="3.30.160.60:FF:000446">
    <property type="entry name" value="Zinc finger protein"/>
    <property type="match status" value="1"/>
</dbReference>
<feature type="domain" description="C2H2-type" evidence="18">
    <location>
        <begin position="518"/>
        <end position="538"/>
    </location>
</feature>
<gene>
    <name evidence="19" type="ORF">SK128_020997</name>
</gene>
<evidence type="ECO:0000256" key="5">
    <source>
        <dbReference type="ARBA" id="ARBA00022499"/>
    </source>
</evidence>
<evidence type="ECO:0000256" key="10">
    <source>
        <dbReference type="ARBA" id="ARBA00022843"/>
    </source>
</evidence>
<dbReference type="EMBL" id="JAXCGZ010005780">
    <property type="protein sequence ID" value="KAK7080820.1"/>
    <property type="molecule type" value="Genomic_DNA"/>
</dbReference>
<comment type="caution">
    <text evidence="19">The sequence shown here is derived from an EMBL/GenBank/DDBJ whole genome shotgun (WGS) entry which is preliminary data.</text>
</comment>
<keyword evidence="4" id="KW-0217">Developmental protein</keyword>
<keyword evidence="9" id="KW-0862">Zinc</keyword>
<dbReference type="FunFam" id="3.30.160.60:FF:001954">
    <property type="entry name" value="Zinc finger protein 787"/>
    <property type="match status" value="1"/>
</dbReference>
<dbReference type="FunFam" id="3.30.160.60:FF:000624">
    <property type="entry name" value="zinc finger protein 697"/>
    <property type="match status" value="2"/>
</dbReference>
<keyword evidence="10" id="KW-0832">Ubl conjugation</keyword>
<dbReference type="GO" id="GO:0008270">
    <property type="term" value="F:zinc ion binding"/>
    <property type="evidence" value="ECO:0007669"/>
    <property type="project" value="UniProtKB-KW"/>
</dbReference>
<feature type="domain" description="C2H2-type" evidence="18">
    <location>
        <begin position="245"/>
        <end position="272"/>
    </location>
</feature>
<dbReference type="InterPro" id="IPR036236">
    <property type="entry name" value="Znf_C2H2_sf"/>
</dbReference>
<feature type="domain" description="C2H2-type" evidence="18">
    <location>
        <begin position="328"/>
        <end position="355"/>
    </location>
</feature>
<feature type="domain" description="C2H2-type" evidence="18">
    <location>
        <begin position="426"/>
        <end position="453"/>
    </location>
</feature>
<keyword evidence="14" id="KW-0539">Nucleus</keyword>
<dbReference type="GO" id="GO:0035282">
    <property type="term" value="P:segmentation"/>
    <property type="evidence" value="ECO:0007669"/>
    <property type="project" value="UniProtKB-KW"/>
</dbReference>
<sequence length="616" mass="72601">MSLKFNKHCCSVCGREFVLKISLEIHQLCHIDADRIYECGVCSKKYSEYCLLKTHFASHSLEEFERKTKEKATLPDDQILPRKSCLFKRGTEMTVENEDSEKSRNGERTHIVKKSRCKICKETFPSHQLFTQHSSQEEFNCDICKQKFISCKDFKVHKQSHRYQCTECSETFSLKSKWLTHARKHKYDFTCSICQKKFEGRSLYLKHLRVAHPNANKVMCDICGKILHRYFLKNHMSYHSGDKPFKCKECGKAFRNKYVLEHHMLYHRGQKDHLCDVCGKSFYTNAKLRYHKRRHTGEKPYECSHCPKKFYLLDGLQRHLETHTQEEFACLICLKKYIHKYRLYQHYRTHSLEEVQQLESESILEIWNRSRPVYAKNDSQMSQKTLQRTRGPKNNIVWQCNECGKQCTTKHSLIAHRRLHTGEKPYKCTVCEKRFNTLSELKTHTRIHTGERPYECTVCQKRFRQIEHLKQHMNLHTGHKYLCPVCGRGFSHKANLHIHSKLHKRNFDPTGVSSVKSYACDNCGANFSSKRQVKKHEKSCLNCETVYDENFCDSVISYKSSMEMCDNFHEGKSSIEVCDGYPEDQTSIEICHDLPEEHVTLVERMPDMPDLHSVAQ</sequence>
<dbReference type="PROSITE" id="PS50157">
    <property type="entry name" value="ZINC_FINGER_C2H2_2"/>
    <property type="match status" value="13"/>
</dbReference>
<dbReference type="PROSITE" id="PS00028">
    <property type="entry name" value="ZINC_FINGER_C2H2_1"/>
    <property type="match status" value="12"/>
</dbReference>
<evidence type="ECO:0000256" key="2">
    <source>
        <dbReference type="ARBA" id="ARBA00004123"/>
    </source>
</evidence>
<comment type="function">
    <text evidence="16">Krueppel is a gap class segmentation protein.</text>
</comment>
<reference evidence="19 20" key="1">
    <citation type="submission" date="2023-11" db="EMBL/GenBank/DDBJ databases">
        <title>Halocaridina rubra genome assembly.</title>
        <authorList>
            <person name="Smith C."/>
        </authorList>
    </citation>
    <scope>NUCLEOTIDE SEQUENCE [LARGE SCALE GENOMIC DNA]</scope>
    <source>
        <strain evidence="19">EP-1</strain>
        <tissue evidence="19">Whole</tissue>
    </source>
</reference>
<evidence type="ECO:0000256" key="16">
    <source>
        <dbReference type="ARBA" id="ARBA00053345"/>
    </source>
</evidence>
<keyword evidence="12" id="KW-0238">DNA-binding</keyword>
<feature type="domain" description="C2H2-type" evidence="18">
    <location>
        <begin position="398"/>
        <end position="425"/>
    </location>
</feature>
<evidence type="ECO:0000256" key="17">
    <source>
        <dbReference type="PROSITE-ProRule" id="PRU00042"/>
    </source>
</evidence>
<keyword evidence="5" id="KW-1017">Isopeptide bond</keyword>
<evidence type="ECO:0000256" key="14">
    <source>
        <dbReference type="ARBA" id="ARBA00023242"/>
    </source>
</evidence>
<comment type="function">
    <text evidence="1">May be involved in transcriptional regulation.</text>
</comment>
<protein>
    <recommendedName>
        <fullName evidence="15">Protein krueppel</fullName>
    </recommendedName>
</protein>
<keyword evidence="20" id="KW-1185">Reference proteome</keyword>
<evidence type="ECO:0000256" key="9">
    <source>
        <dbReference type="ARBA" id="ARBA00022833"/>
    </source>
</evidence>
<dbReference type="Pfam" id="PF00096">
    <property type="entry name" value="zf-C2H2"/>
    <property type="match status" value="9"/>
</dbReference>
<dbReference type="InterPro" id="IPR013087">
    <property type="entry name" value="Znf_C2H2_type"/>
</dbReference>
<comment type="similarity">
    <text evidence="3">Belongs to the krueppel C2H2-type zinc-finger protein family.</text>
</comment>
<evidence type="ECO:0000313" key="19">
    <source>
        <dbReference type="EMBL" id="KAK7080820.1"/>
    </source>
</evidence>
<dbReference type="FunFam" id="3.30.160.60:FF:000671">
    <property type="entry name" value="Zinc finger protein 26"/>
    <property type="match status" value="1"/>
</dbReference>
<dbReference type="GO" id="GO:0000981">
    <property type="term" value="F:DNA-binding transcription factor activity, RNA polymerase II-specific"/>
    <property type="evidence" value="ECO:0007669"/>
    <property type="project" value="TreeGrafter"/>
</dbReference>
<proteinExistence type="inferred from homology"/>
<feature type="domain" description="C2H2-type" evidence="18">
    <location>
        <begin position="8"/>
        <end position="35"/>
    </location>
</feature>
<keyword evidence="7" id="KW-0677">Repeat</keyword>
<feature type="domain" description="C2H2-type" evidence="18">
    <location>
        <begin position="301"/>
        <end position="328"/>
    </location>
</feature>
<dbReference type="SMART" id="SM00355">
    <property type="entry name" value="ZnF_C2H2"/>
    <property type="match status" value="16"/>
</dbReference>
<evidence type="ECO:0000259" key="18">
    <source>
        <dbReference type="PROSITE" id="PS50157"/>
    </source>
</evidence>
<name>A0AAN8XAI3_HALRR</name>